<dbReference type="AlphaFoldDB" id="A0A7X2NRW0"/>
<dbReference type="PROSITE" id="PS00675">
    <property type="entry name" value="SIGMA54_INTERACT_1"/>
    <property type="match status" value="1"/>
</dbReference>
<accession>A0A7X2NRW0</accession>
<reference evidence="1 2" key="1">
    <citation type="submission" date="2019-08" db="EMBL/GenBank/DDBJ databases">
        <title>In-depth cultivation of the pig gut microbiome towards novel bacterial diversity and tailored functional studies.</title>
        <authorList>
            <person name="Wylensek D."/>
            <person name="Hitch T.C.A."/>
            <person name="Clavel T."/>
        </authorList>
    </citation>
    <scope>NUCLEOTIDE SEQUENCE [LARGE SCALE GENOMIC DNA]</scope>
    <source>
        <strain evidence="1 2">Oil+RF-744-GAM-WT-6</strain>
    </source>
</reference>
<evidence type="ECO:0000313" key="1">
    <source>
        <dbReference type="EMBL" id="MSS58437.1"/>
    </source>
</evidence>
<dbReference type="SUPFAM" id="SSF52540">
    <property type="entry name" value="P-loop containing nucleoside triphosphate hydrolases"/>
    <property type="match status" value="1"/>
</dbReference>
<organism evidence="1 2">
    <name type="scientific">Stecheria intestinalis</name>
    <dbReference type="NCBI Taxonomy" id="2606630"/>
    <lineage>
        <taxon>Bacteria</taxon>
        <taxon>Bacillati</taxon>
        <taxon>Bacillota</taxon>
        <taxon>Erysipelotrichia</taxon>
        <taxon>Erysipelotrichales</taxon>
        <taxon>Erysipelotrichaceae</taxon>
        <taxon>Stecheria</taxon>
    </lineage>
</organism>
<dbReference type="Proteomes" id="UP000461880">
    <property type="component" value="Unassembled WGS sequence"/>
</dbReference>
<evidence type="ECO:0000313" key="2">
    <source>
        <dbReference type="Proteomes" id="UP000461880"/>
    </source>
</evidence>
<dbReference type="InterPro" id="IPR025662">
    <property type="entry name" value="Sigma_54_int_dom_ATP-bd_1"/>
</dbReference>
<dbReference type="InterPro" id="IPR027417">
    <property type="entry name" value="P-loop_NTPase"/>
</dbReference>
<name>A0A7X2NRW0_9FIRM</name>
<protein>
    <submittedName>
        <fullName evidence="1">ATP-binding protein</fullName>
    </submittedName>
</protein>
<dbReference type="EMBL" id="VUMN01000011">
    <property type="protein sequence ID" value="MSS58437.1"/>
    <property type="molecule type" value="Genomic_DNA"/>
</dbReference>
<keyword evidence="2" id="KW-1185">Reference proteome</keyword>
<sequence length="1038" mass="119719">MNINIAKERISEVLKVDTINSSAGDFLATHVPVTRLNVSLHYDLTPTERNRFFNEEDVYRHEIYPTESHRFVIVKGESGTGKSHLIRWFDAKLESNKPENEVVLLVRRDDNTLKGTIAQLLKMEEVKSLPNKDVYDRLTKAVATVSEQTLKRTIYSYYLVEVKGDLDQSAESRGESVLSRVDKKNLIALLNNSIFEEKMMEDGGPIDRIYSKIESTKKIKESDVNAQFLADDFLIDIDLIEKMQESDSENRVIVFAKKIAQKEELPGIISAYLNQFTDTVIQRTSGLEPGDFKQIFSEIRKELYRQGKNLTLFIEDVTSFTGVNTALLDELVTEHTGMYETEHMCRINSIVGVTEYYYSNYFRDNHKARVTKFITVPANQFDQNEDRLIEFFARYLNTMSLERKVVEAWAMNGADMDDYPIHQATEVGHWDYYKFNNKQISLFPFTTHAICWLYNNKLSENRKTPRYIITDILDPYVKEALLAFKEFPKTDVTIKDPKEIGFQATIYQRNDISESEKQRLARLMIIWGNASNDTYRSEDNITYIGGVAEDVYASLNLHVKAGKEVKVVKQDTEIHELRTEYRVQKEKISTEVQDQFASTVGLLNTWVQNKNYKINVGASTNQVIMLSHARDNMTNFLFSYIDWASEGISQELINRIESKNNTFRLISFERQTRIPKYSVYVLPATIESTLVVEDFIKWESYGNYSWDFEGGDSALYRVIRWSGSIREELIQKIKTLGGPGANYYKYAFSINYYQAIMSGAYTKRSSIKNFSYQDLLDQPIIADQNNGHTQAWNNLYSYFETEDYRTSVRNTVLQYFNIQQGAASNSKLIELDAVGFIKTSKDVISQGMTFDEDDLSAEDPVISRSRIANKLLEIQQKIGRIAETEIEEINKNFTSIKEYISEDELGFDSLEKFFKEIVDFYLAVQRSNINISDKSKQVSEVSRYLKQIASSIETIQLISQKENVIDKILLLSRDPLKYVSMFSSLLDMISADIKKVNTQVEDRMKKLNLSGGEAESSKYQSEKQKIDEMKSMMIGAEK</sequence>
<proteinExistence type="predicted"/>
<keyword evidence="1" id="KW-0547">Nucleotide-binding</keyword>
<comment type="caution">
    <text evidence="1">The sequence shown here is derived from an EMBL/GenBank/DDBJ whole genome shotgun (WGS) entry which is preliminary data.</text>
</comment>
<dbReference type="RefSeq" id="WP_154504213.1">
    <property type="nucleotide sequence ID" value="NZ_VUMN01000011.1"/>
</dbReference>
<gene>
    <name evidence="1" type="ORF">FYJ51_05915</name>
</gene>
<dbReference type="GO" id="GO:0005524">
    <property type="term" value="F:ATP binding"/>
    <property type="evidence" value="ECO:0007669"/>
    <property type="project" value="UniProtKB-KW"/>
</dbReference>
<keyword evidence="1" id="KW-0067">ATP-binding</keyword>